<accession>A0A444Y4B4</accession>
<sequence length="182" mass="20120">MMSNVRKGRSHLTLWIRPGIKKELEAYFNNDEGFTRRCLTNVANRASPRSSKYTGGSATFMKTKSRITPSSIPHTLKANKERFTNEQSAAHYELHQQAEQSEQRYNNLFACMGGAIAISSDLTKKLEQLDRLREQMEALVVQMSAGASNAGGSSKAASGVPMLAHIPLLRRGITMTTTICRG</sequence>
<dbReference type="Gene3D" id="3.40.50.1580">
    <property type="entry name" value="Nucleoside phosphorylase domain"/>
    <property type="match status" value="1"/>
</dbReference>
<protein>
    <submittedName>
        <fullName evidence="1">Uncharacterized protein</fullName>
    </submittedName>
</protein>
<dbReference type="Proteomes" id="UP000289738">
    <property type="component" value="Chromosome B08"/>
</dbReference>
<dbReference type="EMBL" id="SDMP01000018">
    <property type="protein sequence ID" value="RYQ96696.1"/>
    <property type="molecule type" value="Genomic_DNA"/>
</dbReference>
<organism evidence="1 2">
    <name type="scientific">Arachis hypogaea</name>
    <name type="common">Peanut</name>
    <dbReference type="NCBI Taxonomy" id="3818"/>
    <lineage>
        <taxon>Eukaryota</taxon>
        <taxon>Viridiplantae</taxon>
        <taxon>Streptophyta</taxon>
        <taxon>Embryophyta</taxon>
        <taxon>Tracheophyta</taxon>
        <taxon>Spermatophyta</taxon>
        <taxon>Magnoliopsida</taxon>
        <taxon>eudicotyledons</taxon>
        <taxon>Gunneridae</taxon>
        <taxon>Pentapetalae</taxon>
        <taxon>rosids</taxon>
        <taxon>fabids</taxon>
        <taxon>Fabales</taxon>
        <taxon>Fabaceae</taxon>
        <taxon>Papilionoideae</taxon>
        <taxon>50 kb inversion clade</taxon>
        <taxon>dalbergioids sensu lato</taxon>
        <taxon>Dalbergieae</taxon>
        <taxon>Pterocarpus clade</taxon>
        <taxon>Arachis</taxon>
    </lineage>
</organism>
<comment type="caution">
    <text evidence="1">The sequence shown here is derived from an EMBL/GenBank/DDBJ whole genome shotgun (WGS) entry which is preliminary data.</text>
</comment>
<evidence type="ECO:0000313" key="2">
    <source>
        <dbReference type="Proteomes" id="UP000289738"/>
    </source>
</evidence>
<dbReference type="AlphaFoldDB" id="A0A444Y4B4"/>
<name>A0A444Y4B4_ARAHY</name>
<evidence type="ECO:0000313" key="1">
    <source>
        <dbReference type="EMBL" id="RYQ96696.1"/>
    </source>
</evidence>
<dbReference type="InterPro" id="IPR035994">
    <property type="entry name" value="Nucleoside_phosphorylase_sf"/>
</dbReference>
<gene>
    <name evidence="1" type="ORF">Ahy_B08g092537</name>
</gene>
<keyword evidence="2" id="KW-1185">Reference proteome</keyword>
<reference evidence="1 2" key="1">
    <citation type="submission" date="2019-01" db="EMBL/GenBank/DDBJ databases">
        <title>Sequencing of cultivated peanut Arachis hypogaea provides insights into genome evolution and oil improvement.</title>
        <authorList>
            <person name="Chen X."/>
        </authorList>
    </citation>
    <scope>NUCLEOTIDE SEQUENCE [LARGE SCALE GENOMIC DNA]</scope>
    <source>
        <strain evidence="2">cv. Fuhuasheng</strain>
        <tissue evidence="1">Leaves</tissue>
    </source>
</reference>
<dbReference type="GO" id="GO:0003824">
    <property type="term" value="F:catalytic activity"/>
    <property type="evidence" value="ECO:0007669"/>
    <property type="project" value="InterPro"/>
</dbReference>
<proteinExistence type="predicted"/>
<dbReference type="GO" id="GO:0009116">
    <property type="term" value="P:nucleoside metabolic process"/>
    <property type="evidence" value="ECO:0007669"/>
    <property type="project" value="InterPro"/>
</dbReference>